<dbReference type="AlphaFoldDB" id="A0A371RG53"/>
<dbReference type="InParanoid" id="A0A371RG53"/>
<accession>A0A371RG53</accession>
<keyword evidence="2" id="KW-1185">Reference proteome</keyword>
<gene>
    <name evidence="1" type="ORF">DX908_03475</name>
</gene>
<reference evidence="1 2" key="1">
    <citation type="submission" date="2018-08" db="EMBL/GenBank/DDBJ databases">
        <title>Parvularcula sp. SM1705, isolated from surface water of the South Sea China.</title>
        <authorList>
            <person name="Sun L."/>
        </authorList>
    </citation>
    <scope>NUCLEOTIDE SEQUENCE [LARGE SCALE GENOMIC DNA]</scope>
    <source>
        <strain evidence="1 2">SM1705</strain>
    </source>
</reference>
<organism evidence="1 2">
    <name type="scientific">Parvularcula marina</name>
    <dbReference type="NCBI Taxonomy" id="2292771"/>
    <lineage>
        <taxon>Bacteria</taxon>
        <taxon>Pseudomonadati</taxon>
        <taxon>Pseudomonadota</taxon>
        <taxon>Alphaproteobacteria</taxon>
        <taxon>Parvularculales</taxon>
        <taxon>Parvularculaceae</taxon>
        <taxon>Parvularcula</taxon>
    </lineage>
</organism>
<protein>
    <submittedName>
        <fullName evidence="1">DUF3833 family protein</fullName>
    </submittedName>
</protein>
<comment type="caution">
    <text evidence="1">The sequence shown here is derived from an EMBL/GenBank/DDBJ whole genome shotgun (WGS) entry which is preliminary data.</text>
</comment>
<sequence length="204" mass="21991">MPRGVRADRPRQTCQNAGTAFGGTAMRMAKIWGVAGLILLSASCASAPLATDTAPAFDPVEFFSGDTQGEGVLAFASGGLDARFTVRSHGSREEDGRFILRQTITWSDGREEERAFILTPDGKGGLEGYFEGERGRVTLTSAGSVGHLRHGLPDTPMARMEQFLYLQPDGRTLINEGTVRVLGIPFRRLHEIIVKPAEVQSADG</sequence>
<evidence type="ECO:0000313" key="1">
    <source>
        <dbReference type="EMBL" id="RFB04429.1"/>
    </source>
</evidence>
<proteinExistence type="predicted"/>
<name>A0A371RG53_9PROT</name>
<dbReference type="Proteomes" id="UP000264589">
    <property type="component" value="Unassembled WGS sequence"/>
</dbReference>
<evidence type="ECO:0000313" key="2">
    <source>
        <dbReference type="Proteomes" id="UP000264589"/>
    </source>
</evidence>
<dbReference type="Pfam" id="PF12915">
    <property type="entry name" value="DUF3833"/>
    <property type="match status" value="1"/>
</dbReference>
<dbReference type="EMBL" id="QUQO01000001">
    <property type="protein sequence ID" value="RFB04429.1"/>
    <property type="molecule type" value="Genomic_DNA"/>
</dbReference>
<dbReference type="InterPro" id="IPR024409">
    <property type="entry name" value="DUF3833"/>
</dbReference>